<dbReference type="Pfam" id="PF08805">
    <property type="entry name" value="PilS"/>
    <property type="match status" value="1"/>
</dbReference>
<sequence>MSACRHRTQQGFSLIEVSIVTAIVLLIAIVGIPAIGSYVVENKVPKVGEELQRFVARVKANGQGGGVAPYHNLHGGMLANALRDSSIFAVEGSDASAVVAHGLGGNGAGGNGTIAVAPASFAGGGPGSAFTLTLTNVNNAACPGLASVMQRVSEIIVVEGEGGPVVVKDTSASPPRHYDAMLAQAQCARGDANTFVFTAR</sequence>
<dbReference type="Proteomes" id="UP000215767">
    <property type="component" value="Unassembled WGS sequence"/>
</dbReference>
<name>A0A261UG16_9BORD</name>
<dbReference type="RefSeq" id="WP_094841248.1">
    <property type="nucleotide sequence ID" value="NZ_NEVS01000004.1"/>
</dbReference>
<dbReference type="InterPro" id="IPR014911">
    <property type="entry name" value="PilS_N"/>
</dbReference>
<reference evidence="4" key="1">
    <citation type="submission" date="2017-05" db="EMBL/GenBank/DDBJ databases">
        <title>Complete and WGS of Bordetella genogroups.</title>
        <authorList>
            <person name="Spilker T."/>
            <person name="Lipuma J."/>
        </authorList>
    </citation>
    <scope>NUCLEOTIDE SEQUENCE [LARGE SCALE GENOMIC DNA]</scope>
    <source>
        <strain evidence="4">AU8856</strain>
    </source>
</reference>
<comment type="caution">
    <text evidence="3">The sequence shown here is derived from an EMBL/GenBank/DDBJ whole genome shotgun (WGS) entry which is preliminary data.</text>
</comment>
<keyword evidence="1" id="KW-0812">Transmembrane</keyword>
<accession>A0A261UG16</accession>
<evidence type="ECO:0000256" key="1">
    <source>
        <dbReference type="SAM" id="Phobius"/>
    </source>
</evidence>
<dbReference type="NCBIfam" id="TIGR02532">
    <property type="entry name" value="IV_pilin_GFxxxE"/>
    <property type="match status" value="1"/>
</dbReference>
<organism evidence="3 4">
    <name type="scientific">Bordetella genomosp. 11</name>
    <dbReference type="NCBI Taxonomy" id="1416808"/>
    <lineage>
        <taxon>Bacteria</taxon>
        <taxon>Pseudomonadati</taxon>
        <taxon>Pseudomonadota</taxon>
        <taxon>Betaproteobacteria</taxon>
        <taxon>Burkholderiales</taxon>
        <taxon>Alcaligenaceae</taxon>
        <taxon>Bordetella</taxon>
    </lineage>
</organism>
<keyword evidence="1" id="KW-1133">Transmembrane helix</keyword>
<dbReference type="Pfam" id="PF07963">
    <property type="entry name" value="N_methyl"/>
    <property type="match status" value="1"/>
</dbReference>
<gene>
    <name evidence="3" type="ORF">CAL28_10030</name>
</gene>
<dbReference type="InterPro" id="IPR012902">
    <property type="entry name" value="N_methyl_site"/>
</dbReference>
<dbReference type="InterPro" id="IPR045584">
    <property type="entry name" value="Pilin-like"/>
</dbReference>
<feature type="transmembrane region" description="Helical" evidence="1">
    <location>
        <begin position="12"/>
        <end position="36"/>
    </location>
</feature>
<keyword evidence="1" id="KW-0472">Membrane</keyword>
<dbReference type="PROSITE" id="PS00409">
    <property type="entry name" value="PROKAR_NTER_METHYL"/>
    <property type="match status" value="1"/>
</dbReference>
<protein>
    <submittedName>
        <fullName evidence="3">Prepilin-type cleavage/methylation domain-containing protein</fullName>
    </submittedName>
</protein>
<dbReference type="OrthoDB" id="8683788at2"/>
<dbReference type="EMBL" id="NEVS01000004">
    <property type="protein sequence ID" value="OZI59823.1"/>
    <property type="molecule type" value="Genomic_DNA"/>
</dbReference>
<evidence type="ECO:0000313" key="4">
    <source>
        <dbReference type="Proteomes" id="UP000215767"/>
    </source>
</evidence>
<feature type="domain" description="Type 4 secretion system PilS N-terminal" evidence="2">
    <location>
        <begin position="111"/>
        <end position="199"/>
    </location>
</feature>
<evidence type="ECO:0000259" key="2">
    <source>
        <dbReference type="Pfam" id="PF08805"/>
    </source>
</evidence>
<dbReference type="Gene3D" id="3.30.1690.10">
    <property type="entry name" value="TcpA-like pilin"/>
    <property type="match status" value="1"/>
</dbReference>
<proteinExistence type="predicted"/>
<keyword evidence="4" id="KW-1185">Reference proteome</keyword>
<dbReference type="SUPFAM" id="SSF54523">
    <property type="entry name" value="Pili subunits"/>
    <property type="match status" value="1"/>
</dbReference>
<dbReference type="AlphaFoldDB" id="A0A261UG16"/>
<evidence type="ECO:0000313" key="3">
    <source>
        <dbReference type="EMBL" id="OZI59823.1"/>
    </source>
</evidence>